<comment type="caution">
    <text evidence="1">The sequence shown here is derived from an EMBL/GenBank/DDBJ whole genome shotgun (WGS) entry which is preliminary data.</text>
</comment>
<accession>A0A8X6S906</accession>
<dbReference type="AlphaFoldDB" id="A0A8X6S906"/>
<evidence type="ECO:0000313" key="2">
    <source>
        <dbReference type="Proteomes" id="UP000887159"/>
    </source>
</evidence>
<dbReference type="EMBL" id="BMAU01021265">
    <property type="protein sequence ID" value="GFY06900.1"/>
    <property type="molecule type" value="Genomic_DNA"/>
</dbReference>
<proteinExistence type="predicted"/>
<dbReference type="Proteomes" id="UP000887159">
    <property type="component" value="Unassembled WGS sequence"/>
</dbReference>
<sequence>MPIVDCAFGDSLYNSVLYRAARRLMAESYTKAFGDGPHNFDYGQVTRTAPELALPLLSSTPLQREDI</sequence>
<name>A0A8X6S906_TRICX</name>
<keyword evidence="2" id="KW-1185">Reference proteome</keyword>
<evidence type="ECO:0000313" key="1">
    <source>
        <dbReference type="EMBL" id="GFY06900.1"/>
    </source>
</evidence>
<gene>
    <name evidence="1" type="ORF">TNCV_4090021</name>
</gene>
<reference evidence="1" key="1">
    <citation type="submission" date="2020-08" db="EMBL/GenBank/DDBJ databases">
        <title>Multicomponent nature underlies the extraordinary mechanical properties of spider dragline silk.</title>
        <authorList>
            <person name="Kono N."/>
            <person name="Nakamura H."/>
            <person name="Mori M."/>
            <person name="Yoshida Y."/>
            <person name="Ohtoshi R."/>
            <person name="Malay A.D."/>
            <person name="Moran D.A.P."/>
            <person name="Tomita M."/>
            <person name="Numata K."/>
            <person name="Arakawa K."/>
        </authorList>
    </citation>
    <scope>NUCLEOTIDE SEQUENCE</scope>
</reference>
<protein>
    <submittedName>
        <fullName evidence="1">Uncharacterized protein</fullName>
    </submittedName>
</protein>
<organism evidence="1 2">
    <name type="scientific">Trichonephila clavipes</name>
    <name type="common">Golden silk orbweaver</name>
    <name type="synonym">Nephila clavipes</name>
    <dbReference type="NCBI Taxonomy" id="2585209"/>
    <lineage>
        <taxon>Eukaryota</taxon>
        <taxon>Metazoa</taxon>
        <taxon>Ecdysozoa</taxon>
        <taxon>Arthropoda</taxon>
        <taxon>Chelicerata</taxon>
        <taxon>Arachnida</taxon>
        <taxon>Araneae</taxon>
        <taxon>Araneomorphae</taxon>
        <taxon>Entelegynae</taxon>
        <taxon>Araneoidea</taxon>
        <taxon>Nephilidae</taxon>
        <taxon>Trichonephila</taxon>
    </lineage>
</organism>